<dbReference type="EMBL" id="KQ971363">
    <property type="protein sequence ID" value="EFA07846.1"/>
    <property type="molecule type" value="Genomic_DNA"/>
</dbReference>
<reference evidence="1 2" key="2">
    <citation type="journal article" date="2010" name="Nucleic Acids Res.">
        <title>BeetleBase in 2010: revisions to provide comprehensive genomic information for Tribolium castaneum.</title>
        <authorList>
            <person name="Kim H.S."/>
            <person name="Murphy T."/>
            <person name="Xia J."/>
            <person name="Caragea D."/>
            <person name="Park Y."/>
            <person name="Beeman R.W."/>
            <person name="Lorenzen M.D."/>
            <person name="Butcher S."/>
            <person name="Manak J.R."/>
            <person name="Brown S.J."/>
        </authorList>
    </citation>
    <scope>GENOME REANNOTATION</scope>
    <source>
        <strain evidence="1 2">Georgia GA2</strain>
    </source>
</reference>
<evidence type="ECO:0000313" key="1">
    <source>
        <dbReference type="EMBL" id="EFA07846.1"/>
    </source>
</evidence>
<reference evidence="1 2" key="1">
    <citation type="journal article" date="2008" name="Nature">
        <title>The genome of the model beetle and pest Tribolium castaneum.</title>
        <authorList>
            <consortium name="Tribolium Genome Sequencing Consortium"/>
            <person name="Richards S."/>
            <person name="Gibbs R.A."/>
            <person name="Weinstock G.M."/>
            <person name="Brown S.J."/>
            <person name="Denell R."/>
            <person name="Beeman R.W."/>
            <person name="Gibbs R."/>
            <person name="Beeman R.W."/>
            <person name="Brown S.J."/>
            <person name="Bucher G."/>
            <person name="Friedrich M."/>
            <person name="Grimmelikhuijzen C.J."/>
            <person name="Klingler M."/>
            <person name="Lorenzen M."/>
            <person name="Richards S."/>
            <person name="Roth S."/>
            <person name="Schroder R."/>
            <person name="Tautz D."/>
            <person name="Zdobnov E.M."/>
            <person name="Muzny D."/>
            <person name="Gibbs R.A."/>
            <person name="Weinstock G.M."/>
            <person name="Attaway T."/>
            <person name="Bell S."/>
            <person name="Buhay C.J."/>
            <person name="Chandrabose M.N."/>
            <person name="Chavez D."/>
            <person name="Clerk-Blankenburg K.P."/>
            <person name="Cree A."/>
            <person name="Dao M."/>
            <person name="Davis C."/>
            <person name="Chacko J."/>
            <person name="Dinh H."/>
            <person name="Dugan-Rocha S."/>
            <person name="Fowler G."/>
            <person name="Garner T.T."/>
            <person name="Garnes J."/>
            <person name="Gnirke A."/>
            <person name="Hawes A."/>
            <person name="Hernandez J."/>
            <person name="Hines S."/>
            <person name="Holder M."/>
            <person name="Hume J."/>
            <person name="Jhangiani S.N."/>
            <person name="Joshi V."/>
            <person name="Khan Z.M."/>
            <person name="Jackson L."/>
            <person name="Kovar C."/>
            <person name="Kowis A."/>
            <person name="Lee S."/>
            <person name="Lewis L.R."/>
            <person name="Margolis J."/>
            <person name="Morgan M."/>
            <person name="Nazareth L.V."/>
            <person name="Nguyen N."/>
            <person name="Okwuonu G."/>
            <person name="Parker D."/>
            <person name="Richards S."/>
            <person name="Ruiz S.J."/>
            <person name="Santibanez J."/>
            <person name="Savard J."/>
            <person name="Scherer S.E."/>
            <person name="Schneider B."/>
            <person name="Sodergren E."/>
            <person name="Tautz D."/>
            <person name="Vattahil S."/>
            <person name="Villasana D."/>
            <person name="White C.S."/>
            <person name="Wright R."/>
            <person name="Park Y."/>
            <person name="Beeman R.W."/>
            <person name="Lord J."/>
            <person name="Oppert B."/>
            <person name="Lorenzen M."/>
            <person name="Brown S."/>
            <person name="Wang L."/>
            <person name="Savard J."/>
            <person name="Tautz D."/>
            <person name="Richards S."/>
            <person name="Weinstock G."/>
            <person name="Gibbs R.A."/>
            <person name="Liu Y."/>
            <person name="Worley K."/>
            <person name="Weinstock G."/>
            <person name="Elsik C.G."/>
            <person name="Reese J.T."/>
            <person name="Elhaik E."/>
            <person name="Landan G."/>
            <person name="Graur D."/>
            <person name="Arensburger P."/>
            <person name="Atkinson P."/>
            <person name="Beeman R.W."/>
            <person name="Beidler J."/>
            <person name="Brown S.J."/>
            <person name="Demuth J.P."/>
            <person name="Drury D.W."/>
            <person name="Du Y.Z."/>
            <person name="Fujiwara H."/>
            <person name="Lorenzen M."/>
            <person name="Maselli V."/>
            <person name="Osanai M."/>
            <person name="Park Y."/>
            <person name="Robertson H.M."/>
            <person name="Tu Z."/>
            <person name="Wang J.J."/>
            <person name="Wang S."/>
            <person name="Richards S."/>
            <person name="Song H."/>
            <person name="Zhang L."/>
            <person name="Sodergren E."/>
            <person name="Werner D."/>
            <person name="Stanke M."/>
            <person name="Morgenstern B."/>
            <person name="Solovyev V."/>
            <person name="Kosarev P."/>
            <person name="Brown G."/>
            <person name="Chen H.C."/>
            <person name="Ermolaeva O."/>
            <person name="Hlavina W."/>
            <person name="Kapustin Y."/>
            <person name="Kiryutin B."/>
            <person name="Kitts P."/>
            <person name="Maglott D."/>
            <person name="Pruitt K."/>
            <person name="Sapojnikov V."/>
            <person name="Souvorov A."/>
            <person name="Mackey A.J."/>
            <person name="Waterhouse R.M."/>
            <person name="Wyder S."/>
            <person name="Zdobnov E.M."/>
            <person name="Zdobnov E.M."/>
            <person name="Wyder S."/>
            <person name="Kriventseva E.V."/>
            <person name="Kadowaki T."/>
            <person name="Bork P."/>
            <person name="Aranda M."/>
            <person name="Bao R."/>
            <person name="Beermann A."/>
            <person name="Berns N."/>
            <person name="Bolognesi R."/>
            <person name="Bonneton F."/>
            <person name="Bopp D."/>
            <person name="Brown S.J."/>
            <person name="Bucher G."/>
            <person name="Butts T."/>
            <person name="Chaumot A."/>
            <person name="Denell R.E."/>
            <person name="Ferrier D.E."/>
            <person name="Friedrich M."/>
            <person name="Gordon C.M."/>
            <person name="Jindra M."/>
            <person name="Klingler M."/>
            <person name="Lan Q."/>
            <person name="Lattorff H.M."/>
            <person name="Laudet V."/>
            <person name="von Levetsow C."/>
            <person name="Liu Z."/>
            <person name="Lutz R."/>
            <person name="Lynch J.A."/>
            <person name="da Fonseca R.N."/>
            <person name="Posnien N."/>
            <person name="Reuter R."/>
            <person name="Roth S."/>
            <person name="Savard J."/>
            <person name="Schinko J.B."/>
            <person name="Schmitt C."/>
            <person name="Schoppmeier M."/>
            <person name="Schroder R."/>
            <person name="Shippy T.D."/>
            <person name="Simonnet F."/>
            <person name="Marques-Souza H."/>
            <person name="Tautz D."/>
            <person name="Tomoyasu Y."/>
            <person name="Trauner J."/>
            <person name="Van der Zee M."/>
            <person name="Vervoort M."/>
            <person name="Wittkopp N."/>
            <person name="Wimmer E.A."/>
            <person name="Yang X."/>
            <person name="Jones A.K."/>
            <person name="Sattelle D.B."/>
            <person name="Ebert P.R."/>
            <person name="Nelson D."/>
            <person name="Scott J.G."/>
            <person name="Beeman R.W."/>
            <person name="Muthukrishnan S."/>
            <person name="Kramer K.J."/>
            <person name="Arakane Y."/>
            <person name="Beeman R.W."/>
            <person name="Zhu Q."/>
            <person name="Hogenkamp D."/>
            <person name="Dixit R."/>
            <person name="Oppert B."/>
            <person name="Jiang H."/>
            <person name="Zou Z."/>
            <person name="Marshall J."/>
            <person name="Elpidina E."/>
            <person name="Vinokurov K."/>
            <person name="Oppert C."/>
            <person name="Zou Z."/>
            <person name="Evans J."/>
            <person name="Lu Z."/>
            <person name="Zhao P."/>
            <person name="Sumathipala N."/>
            <person name="Altincicek B."/>
            <person name="Vilcinskas A."/>
            <person name="Williams M."/>
            <person name="Hultmark D."/>
            <person name="Hetru C."/>
            <person name="Jiang H."/>
            <person name="Grimmelikhuijzen C.J."/>
            <person name="Hauser F."/>
            <person name="Cazzamali G."/>
            <person name="Williamson M."/>
            <person name="Park Y."/>
            <person name="Li B."/>
            <person name="Tanaka Y."/>
            <person name="Predel R."/>
            <person name="Neupert S."/>
            <person name="Schachtner J."/>
            <person name="Verleyen P."/>
            <person name="Raible F."/>
            <person name="Bork P."/>
            <person name="Friedrich M."/>
            <person name="Walden K.K."/>
            <person name="Robertson H.M."/>
            <person name="Angeli S."/>
            <person name="Foret S."/>
            <person name="Bucher G."/>
            <person name="Schuetz S."/>
            <person name="Maleszka R."/>
            <person name="Wimmer E.A."/>
            <person name="Beeman R.W."/>
            <person name="Lorenzen M."/>
            <person name="Tomoyasu Y."/>
            <person name="Miller S.C."/>
            <person name="Grossmann D."/>
            <person name="Bucher G."/>
        </authorList>
    </citation>
    <scope>NUCLEOTIDE SEQUENCE [LARGE SCALE GENOMIC DNA]</scope>
    <source>
        <strain evidence="1 2">Georgia GA2</strain>
    </source>
</reference>
<gene>
    <name evidence="1" type="primary">GLEAN_05416</name>
    <name evidence="1" type="ORF">TcasGA2_TC005416</name>
</gene>
<keyword evidence="2" id="KW-1185">Reference proteome</keyword>
<dbReference type="Proteomes" id="UP000007266">
    <property type="component" value="Linkage group 8"/>
</dbReference>
<sequence length="51" mass="6062">MMEADSRRQRRDNNFDPVESIGKALKWEAMAKCNLKPDKQRQQTLKSARFH</sequence>
<dbReference type="InParanoid" id="D6WYY0"/>
<organism evidence="1 2">
    <name type="scientific">Tribolium castaneum</name>
    <name type="common">Red flour beetle</name>
    <dbReference type="NCBI Taxonomy" id="7070"/>
    <lineage>
        <taxon>Eukaryota</taxon>
        <taxon>Metazoa</taxon>
        <taxon>Ecdysozoa</taxon>
        <taxon>Arthropoda</taxon>
        <taxon>Hexapoda</taxon>
        <taxon>Insecta</taxon>
        <taxon>Pterygota</taxon>
        <taxon>Neoptera</taxon>
        <taxon>Endopterygota</taxon>
        <taxon>Coleoptera</taxon>
        <taxon>Polyphaga</taxon>
        <taxon>Cucujiformia</taxon>
        <taxon>Tenebrionidae</taxon>
        <taxon>Tenebrionidae incertae sedis</taxon>
        <taxon>Tribolium</taxon>
    </lineage>
</organism>
<evidence type="ECO:0000313" key="2">
    <source>
        <dbReference type="Proteomes" id="UP000007266"/>
    </source>
</evidence>
<protein>
    <submittedName>
        <fullName evidence="1">Uncharacterized protein</fullName>
    </submittedName>
</protein>
<dbReference type="AlphaFoldDB" id="D6WYY0"/>
<accession>D6WYY0</accession>
<name>D6WYY0_TRICA</name>
<dbReference type="HOGENOM" id="CLU_3109058_0_0_1"/>
<proteinExistence type="predicted"/>